<feature type="transmembrane region" description="Helical" evidence="8">
    <location>
        <begin position="159"/>
        <end position="178"/>
    </location>
</feature>
<dbReference type="SUPFAM" id="SSF103473">
    <property type="entry name" value="MFS general substrate transporter"/>
    <property type="match status" value="1"/>
</dbReference>
<keyword evidence="6 8" id="KW-1133">Transmembrane helix</keyword>
<dbReference type="InterPro" id="IPR036259">
    <property type="entry name" value="MFS_trans_sf"/>
</dbReference>
<protein>
    <submittedName>
        <fullName evidence="10">MFS transporter, DHA2 family, multidrug resistance protein</fullName>
    </submittedName>
</protein>
<evidence type="ECO:0000256" key="4">
    <source>
        <dbReference type="ARBA" id="ARBA00022475"/>
    </source>
</evidence>
<dbReference type="InterPro" id="IPR011701">
    <property type="entry name" value="MFS"/>
</dbReference>
<name>A0A285NUQ4_9AQUI</name>
<dbReference type="Gene3D" id="1.20.1250.20">
    <property type="entry name" value="MFS general substrate transporter like domains"/>
    <property type="match status" value="1"/>
</dbReference>
<evidence type="ECO:0000256" key="6">
    <source>
        <dbReference type="ARBA" id="ARBA00022989"/>
    </source>
</evidence>
<dbReference type="GO" id="GO:0005886">
    <property type="term" value="C:plasma membrane"/>
    <property type="evidence" value="ECO:0007669"/>
    <property type="project" value="UniProtKB-SubCell"/>
</dbReference>
<dbReference type="RefSeq" id="WP_096600918.1">
    <property type="nucleotide sequence ID" value="NZ_OBEN01000002.1"/>
</dbReference>
<keyword evidence="7 8" id="KW-0472">Membrane</keyword>
<feature type="transmembrane region" description="Helical" evidence="8">
    <location>
        <begin position="132"/>
        <end position="153"/>
    </location>
</feature>
<feature type="transmembrane region" description="Helical" evidence="8">
    <location>
        <begin position="71"/>
        <end position="90"/>
    </location>
</feature>
<reference evidence="11" key="1">
    <citation type="submission" date="2017-09" db="EMBL/GenBank/DDBJ databases">
        <authorList>
            <person name="Varghese N."/>
            <person name="Submissions S."/>
        </authorList>
    </citation>
    <scope>NUCLEOTIDE SEQUENCE [LARGE SCALE GENOMIC DNA]</scope>
    <source>
        <strain evidence="11">DSM 2913</strain>
    </source>
</reference>
<feature type="transmembrane region" description="Helical" evidence="8">
    <location>
        <begin position="38"/>
        <end position="59"/>
    </location>
</feature>
<dbReference type="Gene3D" id="1.20.1720.10">
    <property type="entry name" value="Multidrug resistance protein D"/>
    <property type="match status" value="1"/>
</dbReference>
<dbReference type="EMBL" id="OBEN01000002">
    <property type="protein sequence ID" value="SNZ12968.1"/>
    <property type="molecule type" value="Genomic_DNA"/>
</dbReference>
<feature type="transmembrane region" description="Helical" evidence="8">
    <location>
        <begin position="259"/>
        <end position="281"/>
    </location>
</feature>
<feature type="transmembrane region" description="Helical" evidence="8">
    <location>
        <begin position="190"/>
        <end position="210"/>
    </location>
</feature>
<feature type="transmembrane region" description="Helical" evidence="8">
    <location>
        <begin position="354"/>
        <end position="377"/>
    </location>
</feature>
<organism evidence="10 11">
    <name type="scientific">Hydrogenobacter hydrogenophilus</name>
    <dbReference type="NCBI Taxonomy" id="35835"/>
    <lineage>
        <taxon>Bacteria</taxon>
        <taxon>Pseudomonadati</taxon>
        <taxon>Aquificota</taxon>
        <taxon>Aquificia</taxon>
        <taxon>Aquificales</taxon>
        <taxon>Aquificaceae</taxon>
        <taxon>Hydrogenobacter</taxon>
    </lineage>
</organism>
<dbReference type="AlphaFoldDB" id="A0A285NUQ4"/>
<feature type="transmembrane region" description="Helical" evidence="8">
    <location>
        <begin position="472"/>
        <end position="490"/>
    </location>
</feature>
<evidence type="ECO:0000313" key="11">
    <source>
        <dbReference type="Proteomes" id="UP000218627"/>
    </source>
</evidence>
<evidence type="ECO:0000256" key="1">
    <source>
        <dbReference type="ARBA" id="ARBA00004651"/>
    </source>
</evidence>
<evidence type="ECO:0000256" key="5">
    <source>
        <dbReference type="ARBA" id="ARBA00022692"/>
    </source>
</evidence>
<evidence type="ECO:0000256" key="8">
    <source>
        <dbReference type="SAM" id="Phobius"/>
    </source>
</evidence>
<proteinExistence type="inferred from homology"/>
<comment type="subcellular location">
    <subcellularLocation>
        <location evidence="1">Cell membrane</location>
        <topology evidence="1">Multi-pass membrane protein</topology>
    </subcellularLocation>
</comment>
<accession>A0A285NUQ4</accession>
<dbReference type="InterPro" id="IPR020846">
    <property type="entry name" value="MFS_dom"/>
</dbReference>
<keyword evidence="5 8" id="KW-0812">Transmembrane</keyword>
<gene>
    <name evidence="10" type="ORF">SAMN06265353_0571</name>
</gene>
<dbReference type="PROSITE" id="PS50850">
    <property type="entry name" value="MFS"/>
    <property type="match status" value="1"/>
</dbReference>
<dbReference type="GO" id="GO:0022857">
    <property type="term" value="F:transmembrane transporter activity"/>
    <property type="evidence" value="ECO:0007669"/>
    <property type="project" value="InterPro"/>
</dbReference>
<sequence length="496" mass="55701">MVWFYTLLIVLGTFLAVLGITSTNVAIPKMIAPLQTDIYGIEWVPISYITATAITIIAFNSISSRLGLKKTYLIGLATFSLGSALSGQAGSLEEMIVFRFLQGIGEGLLIPSSQAILFNLFPPERRGTAMGFYAMAVAFAPGLGPTVGGYMVEYFSWRWIFYMNVPVVVILLPVAYFMLPEIGNRAKVPFNLPSFVFLSISSISFIVFLSKGESWGWFYSMKTFVAFCVAVFSFLLFVLSELLGKNKLIDYSIFREPNYLYAIITFVTIYGFVFFQVIYIMPIYLESLKNVPTFQAGLTFLWYAFLLATFALIGGRLSDRIEPKLLLLISQSVLFLTLFFFLSHIDYYTPRWKVAFFLCFIGMAMGFFFAPLTALAFKSLKPQQIPIGTALYNYARLMGASIATSLATYTLETRRAFHFDEINSIRAVLSSKYPMVIAQKLSGLDAFRYKVILGQFQNVIAGTYAVQDALRMASYISLLSIVITLTFLFITNRKKA</sequence>
<evidence type="ECO:0000256" key="3">
    <source>
        <dbReference type="ARBA" id="ARBA00022448"/>
    </source>
</evidence>
<dbReference type="PRINTS" id="PR01036">
    <property type="entry name" value="TCRTETB"/>
</dbReference>
<comment type="similarity">
    <text evidence="2">Belongs to the major facilitator superfamily. EmrB family.</text>
</comment>
<feature type="transmembrane region" description="Helical" evidence="8">
    <location>
        <begin position="96"/>
        <end position="120"/>
    </location>
</feature>
<dbReference type="Pfam" id="PF07690">
    <property type="entry name" value="MFS_1"/>
    <property type="match status" value="1"/>
</dbReference>
<evidence type="ECO:0000256" key="7">
    <source>
        <dbReference type="ARBA" id="ARBA00023136"/>
    </source>
</evidence>
<evidence type="ECO:0000256" key="2">
    <source>
        <dbReference type="ARBA" id="ARBA00008537"/>
    </source>
</evidence>
<dbReference type="Proteomes" id="UP000218627">
    <property type="component" value="Unassembled WGS sequence"/>
</dbReference>
<keyword evidence="3" id="KW-0813">Transport</keyword>
<feature type="transmembrane region" description="Helical" evidence="8">
    <location>
        <begin position="216"/>
        <end position="239"/>
    </location>
</feature>
<keyword evidence="11" id="KW-1185">Reference proteome</keyword>
<dbReference type="NCBIfam" id="TIGR00711">
    <property type="entry name" value="efflux_EmrB"/>
    <property type="match status" value="1"/>
</dbReference>
<feature type="transmembrane region" description="Helical" evidence="8">
    <location>
        <begin position="325"/>
        <end position="342"/>
    </location>
</feature>
<dbReference type="OrthoDB" id="102502at2"/>
<feature type="transmembrane region" description="Helical" evidence="8">
    <location>
        <begin position="389"/>
        <end position="411"/>
    </location>
</feature>
<evidence type="ECO:0000259" key="9">
    <source>
        <dbReference type="PROSITE" id="PS50850"/>
    </source>
</evidence>
<dbReference type="PANTHER" id="PTHR42718:SF9">
    <property type="entry name" value="MAJOR FACILITATOR SUPERFAMILY MULTIDRUG TRANSPORTER MFSC"/>
    <property type="match status" value="1"/>
</dbReference>
<keyword evidence="4" id="KW-1003">Cell membrane</keyword>
<feature type="transmembrane region" description="Helical" evidence="8">
    <location>
        <begin position="293"/>
        <end position="313"/>
    </location>
</feature>
<dbReference type="PANTHER" id="PTHR42718">
    <property type="entry name" value="MAJOR FACILITATOR SUPERFAMILY MULTIDRUG TRANSPORTER MFSC"/>
    <property type="match status" value="1"/>
</dbReference>
<feature type="domain" description="Major facilitator superfamily (MFS) profile" evidence="9">
    <location>
        <begin position="5"/>
        <end position="495"/>
    </location>
</feature>
<evidence type="ECO:0000313" key="10">
    <source>
        <dbReference type="EMBL" id="SNZ12968.1"/>
    </source>
</evidence>
<dbReference type="InterPro" id="IPR004638">
    <property type="entry name" value="EmrB-like"/>
</dbReference>